<keyword evidence="5 6" id="KW-0961">Cell wall biogenesis/degradation</keyword>
<keyword evidence="7" id="KW-0472">Membrane</keyword>
<sequence>MAQNTPLKKRTLIALLACAIAIFIGGFIMLHTASQPEIPQAPAETPQPPVDITPALDKLATQFDWNPADPAIIISISEQQLLLVQNGEIRQTYPISSSAYGIGNKAGSNQTPLGTHTISHKFGADAPLG</sequence>
<dbReference type="GO" id="GO:0071555">
    <property type="term" value="P:cell wall organization"/>
    <property type="evidence" value="ECO:0007669"/>
    <property type="project" value="UniProtKB-UniRule"/>
</dbReference>
<keyword evidence="7" id="KW-0812">Transmembrane</keyword>
<reference evidence="9" key="1">
    <citation type="submission" date="2019-11" db="EMBL/GenBank/DDBJ databases">
        <title>Microbial mats filling the niche in hypersaline microbial mats.</title>
        <authorList>
            <person name="Wong H.L."/>
            <person name="Macleod F.I."/>
            <person name="White R.A. III"/>
            <person name="Burns B.P."/>
        </authorList>
    </citation>
    <scope>NUCLEOTIDE SEQUENCE</scope>
    <source>
        <strain evidence="9">Rbin_158</strain>
    </source>
</reference>
<dbReference type="GO" id="GO:0009252">
    <property type="term" value="P:peptidoglycan biosynthetic process"/>
    <property type="evidence" value="ECO:0007669"/>
    <property type="project" value="UniProtKB-KW"/>
</dbReference>
<name>A0A9D5JXX7_9BACT</name>
<feature type="transmembrane region" description="Helical" evidence="7">
    <location>
        <begin position="12"/>
        <end position="30"/>
    </location>
</feature>
<dbReference type="GO" id="GO:0016740">
    <property type="term" value="F:transferase activity"/>
    <property type="evidence" value="ECO:0007669"/>
    <property type="project" value="UniProtKB-KW"/>
</dbReference>
<dbReference type="Proteomes" id="UP000649604">
    <property type="component" value="Unassembled WGS sequence"/>
</dbReference>
<dbReference type="EMBL" id="WJJP01000485">
    <property type="protein sequence ID" value="MBD3325867.1"/>
    <property type="molecule type" value="Genomic_DNA"/>
</dbReference>
<keyword evidence="2" id="KW-0808">Transferase</keyword>
<protein>
    <submittedName>
        <fullName evidence="9">L,D-transpeptidase family protein</fullName>
    </submittedName>
</protein>
<evidence type="ECO:0000313" key="9">
    <source>
        <dbReference type="EMBL" id="MBD3325867.1"/>
    </source>
</evidence>
<evidence type="ECO:0000256" key="4">
    <source>
        <dbReference type="ARBA" id="ARBA00022984"/>
    </source>
</evidence>
<comment type="pathway">
    <text evidence="1 6">Cell wall biogenesis; peptidoglycan biosynthesis.</text>
</comment>
<keyword evidence="7" id="KW-1133">Transmembrane helix</keyword>
<dbReference type="PROSITE" id="PS52029">
    <property type="entry name" value="LD_TPASE"/>
    <property type="match status" value="1"/>
</dbReference>
<dbReference type="Gene3D" id="2.40.440.10">
    <property type="entry name" value="L,D-transpeptidase catalytic domain-like"/>
    <property type="match status" value="1"/>
</dbReference>
<gene>
    <name evidence="9" type="ORF">GF339_14875</name>
</gene>
<dbReference type="InterPro" id="IPR005490">
    <property type="entry name" value="LD_TPept_cat_dom"/>
</dbReference>
<dbReference type="AlphaFoldDB" id="A0A9D5JXX7"/>
<keyword evidence="3 6" id="KW-0133">Cell shape</keyword>
<dbReference type="Pfam" id="PF03734">
    <property type="entry name" value="YkuD"/>
    <property type="match status" value="1"/>
</dbReference>
<keyword evidence="4 6" id="KW-0573">Peptidoglycan synthesis</keyword>
<evidence type="ECO:0000256" key="5">
    <source>
        <dbReference type="ARBA" id="ARBA00023316"/>
    </source>
</evidence>
<organism evidence="9 10">
    <name type="scientific">candidate division KSB3 bacterium</name>
    <dbReference type="NCBI Taxonomy" id="2044937"/>
    <lineage>
        <taxon>Bacteria</taxon>
        <taxon>candidate division KSB3</taxon>
    </lineage>
</organism>
<evidence type="ECO:0000256" key="7">
    <source>
        <dbReference type="SAM" id="Phobius"/>
    </source>
</evidence>
<dbReference type="InterPro" id="IPR038063">
    <property type="entry name" value="Transpep_catalytic_dom"/>
</dbReference>
<feature type="non-terminal residue" evidence="9">
    <location>
        <position position="129"/>
    </location>
</feature>
<feature type="domain" description="L,D-TPase catalytic" evidence="8">
    <location>
        <begin position="70"/>
        <end position="129"/>
    </location>
</feature>
<evidence type="ECO:0000256" key="6">
    <source>
        <dbReference type="PROSITE-ProRule" id="PRU01373"/>
    </source>
</evidence>
<dbReference type="GO" id="GO:0008360">
    <property type="term" value="P:regulation of cell shape"/>
    <property type="evidence" value="ECO:0007669"/>
    <property type="project" value="UniProtKB-UniRule"/>
</dbReference>
<accession>A0A9D5JXX7</accession>
<comment type="caution">
    <text evidence="6">Lacks conserved residue(s) required for the propagation of feature annotation.</text>
</comment>
<evidence type="ECO:0000313" key="10">
    <source>
        <dbReference type="Proteomes" id="UP000649604"/>
    </source>
</evidence>
<dbReference type="CDD" id="cd16913">
    <property type="entry name" value="YkuD_like"/>
    <property type="match status" value="1"/>
</dbReference>
<proteinExistence type="predicted"/>
<comment type="caution">
    <text evidence="9">The sequence shown here is derived from an EMBL/GenBank/DDBJ whole genome shotgun (WGS) entry which is preliminary data.</text>
</comment>
<evidence type="ECO:0000256" key="2">
    <source>
        <dbReference type="ARBA" id="ARBA00022679"/>
    </source>
</evidence>
<evidence type="ECO:0000259" key="8">
    <source>
        <dbReference type="PROSITE" id="PS52029"/>
    </source>
</evidence>
<evidence type="ECO:0000256" key="3">
    <source>
        <dbReference type="ARBA" id="ARBA00022960"/>
    </source>
</evidence>
<dbReference type="SUPFAM" id="SSF141523">
    <property type="entry name" value="L,D-transpeptidase catalytic domain-like"/>
    <property type="match status" value="1"/>
</dbReference>
<evidence type="ECO:0000256" key="1">
    <source>
        <dbReference type="ARBA" id="ARBA00004752"/>
    </source>
</evidence>